<dbReference type="PATRIC" id="fig|159743.3.peg.5971"/>
<evidence type="ECO:0000313" key="2">
    <source>
        <dbReference type="Proteomes" id="UP000032534"/>
    </source>
</evidence>
<organism evidence="1 2">
    <name type="scientific">Paenibacillus terrae</name>
    <dbReference type="NCBI Taxonomy" id="159743"/>
    <lineage>
        <taxon>Bacteria</taxon>
        <taxon>Bacillati</taxon>
        <taxon>Bacillota</taxon>
        <taxon>Bacilli</taxon>
        <taxon>Bacillales</taxon>
        <taxon>Paenibacillaceae</taxon>
        <taxon>Paenibacillus</taxon>
    </lineage>
</organism>
<dbReference type="AlphaFoldDB" id="A0A0D7WU38"/>
<evidence type="ECO:0000313" key="1">
    <source>
        <dbReference type="EMBL" id="KJD42685.1"/>
    </source>
</evidence>
<accession>A0A0D7WU38</accession>
<reference evidence="1 2" key="1">
    <citation type="submission" date="2014-11" db="EMBL/GenBank/DDBJ databases">
        <title>Draft Genome Sequences of Paenibacillus polymyxa NRRL B-30509 and Paenibacillus terrae NRRL B-30644, Strains from a Poultry Environment that Produce Tridecaptin A and Paenicidins.</title>
        <authorList>
            <person name="van Belkum M.J."/>
            <person name="Lohans C.T."/>
            <person name="Vederas J.C."/>
        </authorList>
    </citation>
    <scope>NUCLEOTIDE SEQUENCE [LARGE SCALE GENOMIC DNA]</scope>
    <source>
        <strain evidence="1 2">NRRL B-30644</strain>
    </source>
</reference>
<gene>
    <name evidence="1" type="ORF">QD47_26845</name>
</gene>
<proteinExistence type="predicted"/>
<sequence>MKSHLLLEKAYIYPIEREETDMKNYKFDAEKGYWINLKSFEAFIKEPFARKPRSKKCDRETGEDQKGE</sequence>
<dbReference type="Proteomes" id="UP000032534">
    <property type="component" value="Unassembled WGS sequence"/>
</dbReference>
<keyword evidence="2" id="KW-1185">Reference proteome</keyword>
<comment type="caution">
    <text evidence="1">The sequence shown here is derived from an EMBL/GenBank/DDBJ whole genome shotgun (WGS) entry which is preliminary data.</text>
</comment>
<protein>
    <submittedName>
        <fullName evidence="1">Uncharacterized protein</fullName>
    </submittedName>
</protein>
<dbReference type="EMBL" id="JTHP01000096">
    <property type="protein sequence ID" value="KJD42685.1"/>
    <property type="molecule type" value="Genomic_DNA"/>
</dbReference>
<name>A0A0D7WU38_9BACL</name>
<dbReference type="RefSeq" id="WP_044648998.1">
    <property type="nucleotide sequence ID" value="NZ_JTHP01000096.1"/>
</dbReference>